<dbReference type="InterPro" id="IPR003096">
    <property type="entry name" value="SM22_calponin"/>
</dbReference>
<reference evidence="3" key="1">
    <citation type="journal article" date="2017" name="Nat. Commun.">
        <title>Acoel regeneration mechanisms indicate an ancient role for muscle in regenerative patterning.</title>
        <authorList>
            <person name="Raz A.A."/>
            <person name="Srivastava M."/>
            <person name="Salvamoser R."/>
            <person name="Reddien P.W."/>
        </authorList>
    </citation>
    <scope>NUCLEOTIDE SEQUENCE</scope>
</reference>
<evidence type="ECO:0000259" key="2">
    <source>
        <dbReference type="PROSITE" id="PS50021"/>
    </source>
</evidence>
<protein>
    <recommendedName>
        <fullName evidence="2">Calponin-homology (CH) domain-containing protein</fullName>
    </recommendedName>
</protein>
<feature type="region of interest" description="Disordered" evidence="1">
    <location>
        <begin position="171"/>
        <end position="202"/>
    </location>
</feature>
<evidence type="ECO:0000313" key="3">
    <source>
        <dbReference type="EMBL" id="ATU32501.1"/>
    </source>
</evidence>
<dbReference type="PANTHER" id="PTHR47385">
    <property type="entry name" value="CALPONIN"/>
    <property type="match status" value="1"/>
</dbReference>
<accession>A0A2D3E4T2</accession>
<dbReference type="InterPro" id="IPR050606">
    <property type="entry name" value="Calponin-like"/>
</dbReference>
<dbReference type="GO" id="GO:0051015">
    <property type="term" value="F:actin filament binding"/>
    <property type="evidence" value="ECO:0007669"/>
    <property type="project" value="TreeGrafter"/>
</dbReference>
<feature type="compositionally biased region" description="Basic and acidic residues" evidence="1">
    <location>
        <begin position="193"/>
        <end position="202"/>
    </location>
</feature>
<dbReference type="Pfam" id="PF00307">
    <property type="entry name" value="CH"/>
    <property type="match status" value="1"/>
</dbReference>
<dbReference type="GO" id="GO:0007015">
    <property type="term" value="P:actin filament organization"/>
    <property type="evidence" value="ECO:0007669"/>
    <property type="project" value="TreeGrafter"/>
</dbReference>
<feature type="compositionally biased region" description="Polar residues" evidence="1">
    <location>
        <begin position="173"/>
        <end position="187"/>
    </location>
</feature>
<feature type="domain" description="Calponin-homology (CH)" evidence="2">
    <location>
        <begin position="24"/>
        <end position="137"/>
    </location>
</feature>
<dbReference type="Gene3D" id="1.10.418.10">
    <property type="entry name" value="Calponin-like domain"/>
    <property type="match status" value="1"/>
</dbReference>
<dbReference type="PROSITE" id="PS50021">
    <property type="entry name" value="CH"/>
    <property type="match status" value="1"/>
</dbReference>
<gene>
    <name evidence="3" type="ORF">hm.98018390</name>
</gene>
<dbReference type="PANTHER" id="PTHR47385:SF14">
    <property type="entry name" value="TRANSGELIN"/>
    <property type="match status" value="1"/>
</dbReference>
<proteinExistence type="evidence at transcript level"/>
<dbReference type="PRINTS" id="PR00888">
    <property type="entry name" value="SM22CALPONIN"/>
</dbReference>
<dbReference type="InterPro" id="IPR036872">
    <property type="entry name" value="CH_dom_sf"/>
</dbReference>
<sequence>MSTREVGYGLTAELKQKMAEKYSLEEEQMARQWIEAILKRPLNPDVPPEEPLGPDRLHEVLKDGLVLCDMMNNLKPGSCRHRPSKIAFKQMENIGMFLTASEAYGVKRQDSFQTADLFDNTNMNAVVQTIHALGRQAKKQNYQGPLMSVPSESTENVRFFTEEQLREGESILPLQSGTDKFQDTSSWGRPRQIVHEVKDKST</sequence>
<dbReference type="GO" id="GO:0015629">
    <property type="term" value="C:actin cytoskeleton"/>
    <property type="evidence" value="ECO:0007669"/>
    <property type="project" value="TreeGrafter"/>
</dbReference>
<dbReference type="EMBL" id="MF568700">
    <property type="protein sequence ID" value="ATU32501.1"/>
    <property type="molecule type" value="mRNA"/>
</dbReference>
<dbReference type="SMR" id="A0A2D3E4T2"/>
<organism evidence="3">
    <name type="scientific">Hofstenia miamia</name>
    <name type="common">Three-banded panther worm</name>
    <dbReference type="NCBI Taxonomy" id="442651"/>
    <lineage>
        <taxon>Eukaryota</taxon>
        <taxon>Metazoa</taxon>
        <taxon>Xenacoelomorpha</taxon>
        <taxon>Acoelomorpha</taxon>
        <taxon>Acoela</taxon>
        <taxon>Hofsteniidae</taxon>
        <taxon>Hofstenia</taxon>
    </lineage>
</organism>
<evidence type="ECO:0000256" key="1">
    <source>
        <dbReference type="SAM" id="MobiDB-lite"/>
    </source>
</evidence>
<dbReference type="AlphaFoldDB" id="A0A2D3E4T2"/>
<dbReference type="InterPro" id="IPR001715">
    <property type="entry name" value="CH_dom"/>
</dbReference>
<dbReference type="SMART" id="SM00033">
    <property type="entry name" value="CH"/>
    <property type="match status" value="1"/>
</dbReference>
<dbReference type="SUPFAM" id="SSF47576">
    <property type="entry name" value="Calponin-homology domain, CH-domain"/>
    <property type="match status" value="1"/>
</dbReference>
<name>A0A2D3E4T2_HOFMI</name>